<evidence type="ECO:0000256" key="4">
    <source>
        <dbReference type="ARBA" id="ARBA00023136"/>
    </source>
</evidence>
<evidence type="ECO:0000256" key="5">
    <source>
        <dbReference type="SAM" id="Phobius"/>
    </source>
</evidence>
<evidence type="ECO:0000313" key="8">
    <source>
        <dbReference type="Proteomes" id="UP000245647"/>
    </source>
</evidence>
<keyword evidence="2 5" id="KW-0812">Transmembrane</keyword>
<proteinExistence type="predicted"/>
<dbReference type="Proteomes" id="UP000245647">
    <property type="component" value="Unassembled WGS sequence"/>
</dbReference>
<sequence length="125" mass="14136">MLKFLKAQVASFSGTVVDFLTTLVSVEIFNVWYVAGNITGNICGGITNFYLGRNWVFNSRDRKVYIQGIKYVIVWAGSIALNTSGVFVLTHFYGINYIISKVVVSLLVGFTYNYLLQNYFVFKQS</sequence>
<reference evidence="7 8" key="1">
    <citation type="submission" date="2018-04" db="EMBL/GenBank/DDBJ databases">
        <title>Pedobacter chongqingensis sp. nov., isolated from a rottenly hemp rope.</title>
        <authorList>
            <person name="Cai Y."/>
        </authorList>
    </citation>
    <scope>NUCLEOTIDE SEQUENCE [LARGE SCALE GENOMIC DNA]</scope>
    <source>
        <strain evidence="7 8">FJ4-8</strain>
    </source>
</reference>
<dbReference type="RefSeq" id="WP_109417514.1">
    <property type="nucleotide sequence ID" value="NZ_QEAS01000019.1"/>
</dbReference>
<accession>A0A2U2PBV2</accession>
<dbReference type="OrthoDB" id="961506at2"/>
<comment type="subcellular location">
    <subcellularLocation>
        <location evidence="1">Membrane</location>
        <topology evidence="1">Multi-pass membrane protein</topology>
    </subcellularLocation>
</comment>
<feature type="transmembrane region" description="Helical" evidence="5">
    <location>
        <begin position="72"/>
        <end position="92"/>
    </location>
</feature>
<dbReference type="InterPro" id="IPR007267">
    <property type="entry name" value="GtrA_DPMS_TM"/>
</dbReference>
<dbReference type="GO" id="GO:0000271">
    <property type="term" value="P:polysaccharide biosynthetic process"/>
    <property type="evidence" value="ECO:0007669"/>
    <property type="project" value="InterPro"/>
</dbReference>
<evidence type="ECO:0000313" key="7">
    <source>
        <dbReference type="EMBL" id="PWG78877.1"/>
    </source>
</evidence>
<protein>
    <submittedName>
        <fullName evidence="7">GtrA family protein</fullName>
    </submittedName>
</protein>
<evidence type="ECO:0000256" key="2">
    <source>
        <dbReference type="ARBA" id="ARBA00022692"/>
    </source>
</evidence>
<dbReference type="Pfam" id="PF04138">
    <property type="entry name" value="GtrA_DPMS_TM"/>
    <property type="match status" value="1"/>
</dbReference>
<comment type="caution">
    <text evidence="7">The sequence shown here is derived from an EMBL/GenBank/DDBJ whole genome shotgun (WGS) entry which is preliminary data.</text>
</comment>
<name>A0A2U2PBV2_9SPHI</name>
<keyword evidence="3 5" id="KW-1133">Transmembrane helix</keyword>
<feature type="domain" description="GtrA/DPMS transmembrane" evidence="6">
    <location>
        <begin position="11"/>
        <end position="122"/>
    </location>
</feature>
<feature type="transmembrane region" description="Helical" evidence="5">
    <location>
        <begin position="31"/>
        <end position="51"/>
    </location>
</feature>
<evidence type="ECO:0000256" key="1">
    <source>
        <dbReference type="ARBA" id="ARBA00004141"/>
    </source>
</evidence>
<feature type="transmembrane region" description="Helical" evidence="5">
    <location>
        <begin position="98"/>
        <end position="116"/>
    </location>
</feature>
<organism evidence="7 8">
    <name type="scientific">Pararcticibacter amylolyticus</name>
    <dbReference type="NCBI Taxonomy" id="2173175"/>
    <lineage>
        <taxon>Bacteria</taxon>
        <taxon>Pseudomonadati</taxon>
        <taxon>Bacteroidota</taxon>
        <taxon>Sphingobacteriia</taxon>
        <taxon>Sphingobacteriales</taxon>
        <taxon>Sphingobacteriaceae</taxon>
        <taxon>Pararcticibacter</taxon>
    </lineage>
</organism>
<dbReference type="GO" id="GO:0016020">
    <property type="term" value="C:membrane"/>
    <property type="evidence" value="ECO:0007669"/>
    <property type="project" value="UniProtKB-SubCell"/>
</dbReference>
<keyword evidence="8" id="KW-1185">Reference proteome</keyword>
<keyword evidence="4 5" id="KW-0472">Membrane</keyword>
<evidence type="ECO:0000256" key="3">
    <source>
        <dbReference type="ARBA" id="ARBA00022989"/>
    </source>
</evidence>
<dbReference type="EMBL" id="QEAS01000019">
    <property type="protein sequence ID" value="PWG78877.1"/>
    <property type="molecule type" value="Genomic_DNA"/>
</dbReference>
<evidence type="ECO:0000259" key="6">
    <source>
        <dbReference type="Pfam" id="PF04138"/>
    </source>
</evidence>
<gene>
    <name evidence="7" type="ORF">DDR33_19665</name>
</gene>
<dbReference type="AlphaFoldDB" id="A0A2U2PBV2"/>